<keyword evidence="5" id="KW-1185">Reference proteome</keyword>
<dbReference type="PANTHER" id="PTHR23023">
    <property type="entry name" value="DIMETHYLANILINE MONOOXYGENASE"/>
    <property type="match status" value="1"/>
</dbReference>
<comment type="caution">
    <text evidence="4">The sequence shown here is derived from an EMBL/GenBank/DDBJ whole genome shotgun (WGS) entry which is preliminary data.</text>
</comment>
<evidence type="ECO:0000256" key="3">
    <source>
        <dbReference type="ARBA" id="ARBA00023002"/>
    </source>
</evidence>
<evidence type="ECO:0000313" key="5">
    <source>
        <dbReference type="Proteomes" id="UP001150941"/>
    </source>
</evidence>
<accession>A0A9W9P0B9</accession>
<reference evidence="4" key="1">
    <citation type="submission" date="2022-11" db="EMBL/GenBank/DDBJ databases">
        <authorList>
            <person name="Petersen C."/>
        </authorList>
    </citation>
    <scope>NUCLEOTIDE SEQUENCE</scope>
    <source>
        <strain evidence="4">IBT 19713</strain>
    </source>
</reference>
<dbReference type="RefSeq" id="XP_058331186.1">
    <property type="nucleotide sequence ID" value="XM_058475446.1"/>
</dbReference>
<dbReference type="EMBL" id="JAPQKS010000004">
    <property type="protein sequence ID" value="KAJ5233194.1"/>
    <property type="molecule type" value="Genomic_DNA"/>
</dbReference>
<keyword evidence="2" id="KW-0274">FAD</keyword>
<dbReference type="Gene3D" id="3.50.50.60">
    <property type="entry name" value="FAD/NAD(P)-binding domain"/>
    <property type="match status" value="2"/>
</dbReference>
<dbReference type="InterPro" id="IPR050346">
    <property type="entry name" value="FMO-like"/>
</dbReference>
<sequence>MEKLDVLVVGAGWYGLVAAQTYLKLAPETTLLVVDDGETIGGIWSQERIYPSLYAQISYPLFEYSFYPMKNEGISPDGFISGQAIHNYLVSFANDHDLMRHIRLRTRVTQVRRNANNEGWIVETQSGQQPIECTKLIYATGANSSPIRPAWPRDNFHKPVIHSLDIATNLSLIGSDAVQRATVVGASKSSYDTVYQLLKAGKKVDWIIRPSASGAFSIFAPTFMGLWHISDHISTRFASSFSPSIMNSGGLWDSFLQRTMIGRSLIRVYWQVATGLAARYAQFGDSEHTEHLRPWPHTDGLFWGSGGIGIATVPDFWQVIHDGDVTVHRTEIESLSHLDVVNLKNGFSVATDVVIHCTGFDKGYSTFSPQLQEELSLHYDSSSFSRWTVLDAKAEQKVNTLLPILKNTPFDSLEHKKHRQGPNRHYRRLIVPELAAKGDRSIVFPGHIHSAFTPLAAELQALWGFAFLNGWMEVPGQEEMELEAATFNAWTRKRYIEQGKKHSYFIYDYISYLDTLMRDLGLNLRRKKTFFEEWFTPYRPRDYRGLIKEYLAVHSRKAGEEKKMVPAKLGNELSNGHGQVTVDGAMTRS</sequence>
<gene>
    <name evidence="4" type="ORF">N7468_006150</name>
</gene>
<evidence type="ECO:0000313" key="4">
    <source>
        <dbReference type="EMBL" id="KAJ5233194.1"/>
    </source>
</evidence>
<keyword evidence="3" id="KW-0560">Oxidoreductase</keyword>
<organism evidence="4 5">
    <name type="scientific">Penicillium chermesinum</name>
    <dbReference type="NCBI Taxonomy" id="63820"/>
    <lineage>
        <taxon>Eukaryota</taxon>
        <taxon>Fungi</taxon>
        <taxon>Dikarya</taxon>
        <taxon>Ascomycota</taxon>
        <taxon>Pezizomycotina</taxon>
        <taxon>Eurotiomycetes</taxon>
        <taxon>Eurotiomycetidae</taxon>
        <taxon>Eurotiales</taxon>
        <taxon>Aspergillaceae</taxon>
        <taxon>Penicillium</taxon>
    </lineage>
</organism>
<dbReference type="SUPFAM" id="SSF51905">
    <property type="entry name" value="FAD/NAD(P)-binding domain"/>
    <property type="match status" value="2"/>
</dbReference>
<dbReference type="Pfam" id="PF13738">
    <property type="entry name" value="Pyr_redox_3"/>
    <property type="match status" value="1"/>
</dbReference>
<name>A0A9W9P0B9_9EURO</name>
<reference evidence="4" key="2">
    <citation type="journal article" date="2023" name="IMA Fungus">
        <title>Comparative genomic study of the Penicillium genus elucidates a diverse pangenome and 15 lateral gene transfer events.</title>
        <authorList>
            <person name="Petersen C."/>
            <person name="Sorensen T."/>
            <person name="Nielsen M.R."/>
            <person name="Sondergaard T.E."/>
            <person name="Sorensen J.L."/>
            <person name="Fitzpatrick D.A."/>
            <person name="Frisvad J.C."/>
            <person name="Nielsen K.L."/>
        </authorList>
    </citation>
    <scope>NUCLEOTIDE SEQUENCE</scope>
    <source>
        <strain evidence="4">IBT 19713</strain>
    </source>
</reference>
<dbReference type="AlphaFoldDB" id="A0A9W9P0B9"/>
<keyword evidence="1" id="KW-0285">Flavoprotein</keyword>
<dbReference type="InterPro" id="IPR036188">
    <property type="entry name" value="FAD/NAD-bd_sf"/>
</dbReference>
<dbReference type="Proteomes" id="UP001150941">
    <property type="component" value="Unassembled WGS sequence"/>
</dbReference>
<evidence type="ECO:0000256" key="2">
    <source>
        <dbReference type="ARBA" id="ARBA00022827"/>
    </source>
</evidence>
<dbReference type="GeneID" id="83202749"/>
<protein>
    <submittedName>
        <fullName evidence="4">Cofactor FMO1 FAD enzyme</fullName>
    </submittedName>
</protein>
<dbReference type="GO" id="GO:0016491">
    <property type="term" value="F:oxidoreductase activity"/>
    <property type="evidence" value="ECO:0007669"/>
    <property type="project" value="UniProtKB-KW"/>
</dbReference>
<evidence type="ECO:0000256" key="1">
    <source>
        <dbReference type="ARBA" id="ARBA00022630"/>
    </source>
</evidence>
<proteinExistence type="predicted"/>
<dbReference type="OrthoDB" id="2915840at2759"/>